<gene>
    <name evidence="2" type="ORF">GGD71_006692</name>
</gene>
<dbReference type="RefSeq" id="WP_184642586.1">
    <property type="nucleotide sequence ID" value="NZ_JACIFZ010000016.1"/>
</dbReference>
<protein>
    <submittedName>
        <fullName evidence="2">Pimeloyl-ACP methyl ester carboxylesterase</fullName>
    </submittedName>
</protein>
<evidence type="ECO:0000313" key="2">
    <source>
        <dbReference type="EMBL" id="MBB4225879.1"/>
    </source>
</evidence>
<dbReference type="GO" id="GO:0016020">
    <property type="term" value="C:membrane"/>
    <property type="evidence" value="ECO:0007669"/>
    <property type="project" value="TreeGrafter"/>
</dbReference>
<dbReference type="PANTHER" id="PTHR43798:SF33">
    <property type="entry name" value="HYDROLASE, PUTATIVE (AFU_ORTHOLOGUE AFUA_2G14860)-RELATED"/>
    <property type="match status" value="1"/>
</dbReference>
<organism evidence="2 3">
    <name type="scientific">Variovorax guangxiensis</name>
    <dbReference type="NCBI Taxonomy" id="1775474"/>
    <lineage>
        <taxon>Bacteria</taxon>
        <taxon>Pseudomonadati</taxon>
        <taxon>Pseudomonadota</taxon>
        <taxon>Betaproteobacteria</taxon>
        <taxon>Burkholderiales</taxon>
        <taxon>Comamonadaceae</taxon>
        <taxon>Variovorax</taxon>
    </lineage>
</organism>
<evidence type="ECO:0000313" key="3">
    <source>
        <dbReference type="Proteomes" id="UP000524450"/>
    </source>
</evidence>
<dbReference type="PANTHER" id="PTHR43798">
    <property type="entry name" value="MONOACYLGLYCEROL LIPASE"/>
    <property type="match status" value="1"/>
</dbReference>
<dbReference type="Pfam" id="PF00561">
    <property type="entry name" value="Abhydrolase_1"/>
    <property type="match status" value="1"/>
</dbReference>
<dbReference type="Gene3D" id="3.40.50.1820">
    <property type="entry name" value="alpha/beta hydrolase"/>
    <property type="match status" value="1"/>
</dbReference>
<accession>A0A840G2U1</accession>
<dbReference type="InterPro" id="IPR000073">
    <property type="entry name" value="AB_hydrolase_1"/>
</dbReference>
<dbReference type="Proteomes" id="UP000524450">
    <property type="component" value="Unassembled WGS sequence"/>
</dbReference>
<feature type="domain" description="AB hydrolase-1" evidence="1">
    <location>
        <begin position="39"/>
        <end position="273"/>
    </location>
</feature>
<evidence type="ECO:0000259" key="1">
    <source>
        <dbReference type="Pfam" id="PF00561"/>
    </source>
</evidence>
<dbReference type="SUPFAM" id="SSF53474">
    <property type="entry name" value="alpha/beta-Hydrolases"/>
    <property type="match status" value="1"/>
</dbReference>
<dbReference type="EMBL" id="JACIFZ010000016">
    <property type="protein sequence ID" value="MBB4225879.1"/>
    <property type="molecule type" value="Genomic_DNA"/>
</dbReference>
<proteinExistence type="predicted"/>
<comment type="caution">
    <text evidence="2">The sequence shown here is derived from an EMBL/GenBank/DDBJ whole genome shotgun (WGS) entry which is preliminary data.</text>
</comment>
<sequence>MTSHSAIQPVIPSPRASVRVAGANGVFIAAQAWGPADGPAVLLIHGFLGGRFSWAPLIRGPLASKANLVTVELRGHGDSDKPAEPSAYADSKMWADDIAAVTSALGLKRFILVAHSYGGVVALDYLRHKGSSAVKGMLLLAAVAEPPGVSQDHVRPDTLPALQASTSQDLSERVGAIRGFVQAISRSPLPADLHDALIAQGAISTPFMPAGAFARRPVSNVDVFAKLDMPVVFACGSHENVVTQALVDHVLRAVPRSTSRTLDNVGHLPQIEAAEQVEELIADLIASSCSQ</sequence>
<reference evidence="2 3" key="1">
    <citation type="submission" date="2020-08" db="EMBL/GenBank/DDBJ databases">
        <title>Genomic Encyclopedia of Type Strains, Phase IV (KMG-V): Genome sequencing to study the core and pangenomes of soil and plant-associated prokaryotes.</title>
        <authorList>
            <person name="Whitman W."/>
        </authorList>
    </citation>
    <scope>NUCLEOTIDE SEQUENCE [LARGE SCALE GENOMIC DNA]</scope>
    <source>
        <strain evidence="2 3">34/80</strain>
    </source>
</reference>
<dbReference type="InterPro" id="IPR050266">
    <property type="entry name" value="AB_hydrolase_sf"/>
</dbReference>
<dbReference type="AlphaFoldDB" id="A0A840G2U1"/>
<dbReference type="InterPro" id="IPR029058">
    <property type="entry name" value="AB_hydrolase_fold"/>
</dbReference>
<name>A0A840G2U1_9BURK</name>